<accession>A0A0L0FB11</accession>
<dbReference type="PANTHER" id="PTHR21136">
    <property type="entry name" value="SNARE PROTEINS"/>
    <property type="match status" value="1"/>
</dbReference>
<evidence type="ECO:0000256" key="8">
    <source>
        <dbReference type="PROSITE-ProRule" id="PRU00290"/>
    </source>
</evidence>
<dbReference type="GO" id="GO:0005737">
    <property type="term" value="C:cytoplasm"/>
    <property type="evidence" value="ECO:0007669"/>
    <property type="project" value="UniProtKB-ARBA"/>
</dbReference>
<proteinExistence type="inferred from homology"/>
<sequence>MFHYVSHGGVQYLCLSDHDFPREIAFSFLVEIKAQFLGHHGNDLDEAGEYAFNRDFGPILKHSLDYYSSDPAADRLRQVRSEVDDVRKVMVQNIEKVMQRGEQIEVLVGQTDNLNQQAFQFKKKSTALKRKMWWKNTKMLILLGMVLAIVFYWILSMACGGLSLPCFKS</sequence>
<dbReference type="Gene3D" id="1.20.5.110">
    <property type="match status" value="1"/>
</dbReference>
<dbReference type="GO" id="GO:0015031">
    <property type="term" value="P:protein transport"/>
    <property type="evidence" value="ECO:0007669"/>
    <property type="project" value="UniProtKB-KW"/>
</dbReference>
<dbReference type="InterPro" id="IPR011012">
    <property type="entry name" value="Longin-like_dom_sf"/>
</dbReference>
<evidence type="ECO:0000256" key="3">
    <source>
        <dbReference type="ARBA" id="ARBA00022692"/>
    </source>
</evidence>
<name>A0A0L0FB11_9EUKA</name>
<dbReference type="GO" id="GO:0016020">
    <property type="term" value="C:membrane"/>
    <property type="evidence" value="ECO:0007669"/>
    <property type="project" value="InterPro"/>
</dbReference>
<dbReference type="PROSITE" id="PS50859">
    <property type="entry name" value="LONGIN"/>
    <property type="match status" value="1"/>
</dbReference>
<feature type="domain" description="V-SNARE coiled-coil homology" evidence="11">
    <location>
        <begin position="75"/>
        <end position="135"/>
    </location>
</feature>
<evidence type="ECO:0000256" key="5">
    <source>
        <dbReference type="ARBA" id="ARBA00022989"/>
    </source>
</evidence>
<dbReference type="eggNOG" id="KOG0859">
    <property type="taxonomic scope" value="Eukaryota"/>
</dbReference>
<dbReference type="FunFam" id="1.20.5.110:FF:000004">
    <property type="entry name" value="Vesicle-associated membrane protein 7"/>
    <property type="match status" value="1"/>
</dbReference>
<dbReference type="GO" id="GO:0012505">
    <property type="term" value="C:endomembrane system"/>
    <property type="evidence" value="ECO:0007669"/>
    <property type="project" value="UniProtKB-SubCell"/>
</dbReference>
<keyword evidence="6 9" id="KW-0472">Membrane</keyword>
<dbReference type="PANTHER" id="PTHR21136:SF168">
    <property type="entry name" value="VESICLE-ASSOCIATED MEMBRANE PROTEIN 9"/>
    <property type="match status" value="1"/>
</dbReference>
<evidence type="ECO:0000256" key="2">
    <source>
        <dbReference type="ARBA" id="ARBA00022448"/>
    </source>
</evidence>
<keyword evidence="3 9" id="KW-0812">Transmembrane</keyword>
<organism evidence="12 13">
    <name type="scientific">Sphaeroforma arctica JP610</name>
    <dbReference type="NCBI Taxonomy" id="667725"/>
    <lineage>
        <taxon>Eukaryota</taxon>
        <taxon>Ichthyosporea</taxon>
        <taxon>Ichthyophonida</taxon>
        <taxon>Sphaeroforma</taxon>
    </lineage>
</organism>
<evidence type="ECO:0000256" key="6">
    <source>
        <dbReference type="ARBA" id="ARBA00023136"/>
    </source>
</evidence>
<dbReference type="PRINTS" id="PR00219">
    <property type="entry name" value="SYNAPTOBREVN"/>
</dbReference>
<dbReference type="PROSITE" id="PS50892">
    <property type="entry name" value="V_SNARE"/>
    <property type="match status" value="1"/>
</dbReference>
<dbReference type="CDD" id="cd14824">
    <property type="entry name" value="Longin"/>
    <property type="match status" value="1"/>
</dbReference>
<evidence type="ECO:0000259" key="11">
    <source>
        <dbReference type="PROSITE" id="PS50892"/>
    </source>
</evidence>
<evidence type="ECO:0000256" key="1">
    <source>
        <dbReference type="ARBA" id="ARBA00008025"/>
    </source>
</evidence>
<keyword evidence="4" id="KW-0653">Protein transport</keyword>
<feature type="transmembrane region" description="Helical" evidence="9">
    <location>
        <begin position="139"/>
        <end position="164"/>
    </location>
</feature>
<dbReference type="GO" id="GO:0016192">
    <property type="term" value="P:vesicle-mediated transport"/>
    <property type="evidence" value="ECO:0007669"/>
    <property type="project" value="InterPro"/>
</dbReference>
<dbReference type="RefSeq" id="XP_014147185.1">
    <property type="nucleotide sequence ID" value="XM_014291710.1"/>
</dbReference>
<dbReference type="InterPro" id="IPR010908">
    <property type="entry name" value="Longin_dom"/>
</dbReference>
<reference evidence="12 13" key="1">
    <citation type="submission" date="2011-02" db="EMBL/GenBank/DDBJ databases">
        <title>The Genome Sequence of Sphaeroforma arctica JP610.</title>
        <authorList>
            <consortium name="The Broad Institute Genome Sequencing Platform"/>
            <person name="Russ C."/>
            <person name="Cuomo C."/>
            <person name="Young S.K."/>
            <person name="Zeng Q."/>
            <person name="Gargeya S."/>
            <person name="Alvarado L."/>
            <person name="Berlin A."/>
            <person name="Chapman S.B."/>
            <person name="Chen Z."/>
            <person name="Freedman E."/>
            <person name="Gellesch M."/>
            <person name="Goldberg J."/>
            <person name="Griggs A."/>
            <person name="Gujja S."/>
            <person name="Heilman E."/>
            <person name="Heiman D."/>
            <person name="Howarth C."/>
            <person name="Mehta T."/>
            <person name="Neiman D."/>
            <person name="Pearson M."/>
            <person name="Roberts A."/>
            <person name="Saif S."/>
            <person name="Shea T."/>
            <person name="Shenoy N."/>
            <person name="Sisk P."/>
            <person name="Stolte C."/>
            <person name="Sykes S."/>
            <person name="White J."/>
            <person name="Yandava C."/>
            <person name="Burger G."/>
            <person name="Gray M.W."/>
            <person name="Holland P.W.H."/>
            <person name="King N."/>
            <person name="Lang F.B.F."/>
            <person name="Roger A.J."/>
            <person name="Ruiz-Trillo I."/>
            <person name="Haas B."/>
            <person name="Nusbaum C."/>
            <person name="Birren B."/>
        </authorList>
    </citation>
    <scope>NUCLEOTIDE SEQUENCE [LARGE SCALE GENOMIC DNA]</scope>
    <source>
        <strain evidence="12 13">JP610</strain>
    </source>
</reference>
<keyword evidence="5 9" id="KW-1133">Transmembrane helix</keyword>
<dbReference type="STRING" id="667725.A0A0L0FB11"/>
<dbReference type="Pfam" id="PF13774">
    <property type="entry name" value="Longin"/>
    <property type="match status" value="1"/>
</dbReference>
<comment type="subcellular location">
    <subcellularLocation>
        <location evidence="7">Endomembrane system</location>
        <topology evidence="7">Single-pass type IV membrane protein</topology>
    </subcellularLocation>
</comment>
<dbReference type="GeneID" id="25914661"/>
<dbReference type="OrthoDB" id="248747at2759"/>
<evidence type="ECO:0000313" key="12">
    <source>
        <dbReference type="EMBL" id="KNC73283.1"/>
    </source>
</evidence>
<keyword evidence="13" id="KW-1185">Reference proteome</keyword>
<dbReference type="Gene3D" id="3.30.450.50">
    <property type="entry name" value="Longin domain"/>
    <property type="match status" value="1"/>
</dbReference>
<evidence type="ECO:0000256" key="9">
    <source>
        <dbReference type="SAM" id="Phobius"/>
    </source>
</evidence>
<dbReference type="SUPFAM" id="SSF64356">
    <property type="entry name" value="SNARE-like"/>
    <property type="match status" value="1"/>
</dbReference>
<dbReference type="InterPro" id="IPR051097">
    <property type="entry name" value="Synaptobrevin-like_transport"/>
</dbReference>
<dbReference type="SUPFAM" id="SSF58038">
    <property type="entry name" value="SNARE fusion complex"/>
    <property type="match status" value="1"/>
</dbReference>
<dbReference type="Proteomes" id="UP000054560">
    <property type="component" value="Unassembled WGS sequence"/>
</dbReference>
<evidence type="ECO:0000256" key="4">
    <source>
        <dbReference type="ARBA" id="ARBA00022927"/>
    </source>
</evidence>
<evidence type="ECO:0008006" key="14">
    <source>
        <dbReference type="Google" id="ProtNLM"/>
    </source>
</evidence>
<dbReference type="InterPro" id="IPR042855">
    <property type="entry name" value="V_SNARE_CC"/>
</dbReference>
<dbReference type="InterPro" id="IPR001388">
    <property type="entry name" value="Synaptobrevin-like"/>
</dbReference>
<keyword evidence="8" id="KW-0175">Coiled coil</keyword>
<dbReference type="CDD" id="cd15843">
    <property type="entry name" value="R-SNARE"/>
    <property type="match status" value="1"/>
</dbReference>
<dbReference type="AlphaFoldDB" id="A0A0L0FB11"/>
<evidence type="ECO:0000256" key="7">
    <source>
        <dbReference type="ARBA" id="ARBA00046280"/>
    </source>
</evidence>
<dbReference type="Pfam" id="PF00957">
    <property type="entry name" value="Synaptobrevin"/>
    <property type="match status" value="1"/>
</dbReference>
<keyword evidence="2" id="KW-0813">Transport</keyword>
<comment type="similarity">
    <text evidence="1">Belongs to the synaptobrevin family.</text>
</comment>
<gene>
    <name evidence="12" type="ORF">SARC_14157</name>
</gene>
<evidence type="ECO:0000259" key="10">
    <source>
        <dbReference type="PROSITE" id="PS50859"/>
    </source>
</evidence>
<dbReference type="EMBL" id="KQ245827">
    <property type="protein sequence ID" value="KNC73283.1"/>
    <property type="molecule type" value="Genomic_DNA"/>
</dbReference>
<evidence type="ECO:0000313" key="13">
    <source>
        <dbReference type="Proteomes" id="UP000054560"/>
    </source>
</evidence>
<feature type="domain" description="Longin" evidence="10">
    <location>
        <begin position="1"/>
        <end position="60"/>
    </location>
</feature>
<protein>
    <recommendedName>
        <fullName evidence="14">V-SNARE coiled-coil homology domain-containing protein</fullName>
    </recommendedName>
</protein>